<dbReference type="EMBL" id="ML977162">
    <property type="protein sequence ID" value="KAF1985500.1"/>
    <property type="molecule type" value="Genomic_DNA"/>
</dbReference>
<sequence length="193" mass="21575">MSPLAVFNPPLGPNPKYFMPEETTLTMKEKAFSLSGDDFTIKTTSGIDVCKCKGKMVSLHDSKEFVDPQGVHLFTLKNKLIALHKSFRAEGPDGKDLFTVKGHFSLMSSKSSCHFINASDGREMELDIKGDWFDRSANITCQGQPVATLSREFFNMREMFVDKQTYYVTVAPGVDLTLVAAVCICLDERENEK</sequence>
<dbReference type="OrthoDB" id="97518at2759"/>
<dbReference type="PANTHER" id="PTHR31087">
    <property type="match status" value="1"/>
</dbReference>
<dbReference type="Pfam" id="PF04525">
    <property type="entry name" value="LOR"/>
    <property type="match status" value="1"/>
</dbReference>
<protein>
    <submittedName>
        <fullName evidence="2">DUF567-domain-containing protein</fullName>
    </submittedName>
</protein>
<organism evidence="2 3">
    <name type="scientific">Aulographum hederae CBS 113979</name>
    <dbReference type="NCBI Taxonomy" id="1176131"/>
    <lineage>
        <taxon>Eukaryota</taxon>
        <taxon>Fungi</taxon>
        <taxon>Dikarya</taxon>
        <taxon>Ascomycota</taxon>
        <taxon>Pezizomycotina</taxon>
        <taxon>Dothideomycetes</taxon>
        <taxon>Pleosporomycetidae</taxon>
        <taxon>Aulographales</taxon>
        <taxon>Aulographaceae</taxon>
    </lineage>
</organism>
<dbReference type="SUPFAM" id="SSF54518">
    <property type="entry name" value="Tubby C-terminal domain-like"/>
    <property type="match status" value="1"/>
</dbReference>
<dbReference type="InterPro" id="IPR038595">
    <property type="entry name" value="LOR_sf"/>
</dbReference>
<evidence type="ECO:0000313" key="2">
    <source>
        <dbReference type="EMBL" id="KAF1985500.1"/>
    </source>
</evidence>
<name>A0A6G1GXK3_9PEZI</name>
<dbReference type="InterPro" id="IPR025659">
    <property type="entry name" value="Tubby-like_C"/>
</dbReference>
<proteinExistence type="inferred from homology"/>
<keyword evidence="3" id="KW-1185">Reference proteome</keyword>
<evidence type="ECO:0000313" key="3">
    <source>
        <dbReference type="Proteomes" id="UP000800041"/>
    </source>
</evidence>
<dbReference type="PANTHER" id="PTHR31087:SF161">
    <property type="entry name" value="TUBBY C 2 FAMILY PROTEIN"/>
    <property type="match status" value="1"/>
</dbReference>
<dbReference type="AlphaFoldDB" id="A0A6G1GXK3"/>
<accession>A0A6G1GXK3</accession>
<reference evidence="2" key="1">
    <citation type="journal article" date="2020" name="Stud. Mycol.">
        <title>101 Dothideomycetes genomes: a test case for predicting lifestyles and emergence of pathogens.</title>
        <authorList>
            <person name="Haridas S."/>
            <person name="Albert R."/>
            <person name="Binder M."/>
            <person name="Bloem J."/>
            <person name="Labutti K."/>
            <person name="Salamov A."/>
            <person name="Andreopoulos B."/>
            <person name="Baker S."/>
            <person name="Barry K."/>
            <person name="Bills G."/>
            <person name="Bluhm B."/>
            <person name="Cannon C."/>
            <person name="Castanera R."/>
            <person name="Culley D."/>
            <person name="Daum C."/>
            <person name="Ezra D."/>
            <person name="Gonzalez J."/>
            <person name="Henrissat B."/>
            <person name="Kuo A."/>
            <person name="Liang C."/>
            <person name="Lipzen A."/>
            <person name="Lutzoni F."/>
            <person name="Magnuson J."/>
            <person name="Mondo S."/>
            <person name="Nolan M."/>
            <person name="Ohm R."/>
            <person name="Pangilinan J."/>
            <person name="Park H.-J."/>
            <person name="Ramirez L."/>
            <person name="Alfaro M."/>
            <person name="Sun H."/>
            <person name="Tritt A."/>
            <person name="Yoshinaga Y."/>
            <person name="Zwiers L.-H."/>
            <person name="Turgeon B."/>
            <person name="Goodwin S."/>
            <person name="Spatafora J."/>
            <person name="Crous P."/>
            <person name="Grigoriev I."/>
        </authorList>
    </citation>
    <scope>NUCLEOTIDE SEQUENCE</scope>
    <source>
        <strain evidence="2">CBS 113979</strain>
    </source>
</reference>
<comment type="similarity">
    <text evidence="1">Belongs to the LOR family.</text>
</comment>
<gene>
    <name evidence="2" type="ORF">K402DRAFT_405291</name>
</gene>
<dbReference type="InterPro" id="IPR007612">
    <property type="entry name" value="LOR"/>
</dbReference>
<dbReference type="Gene3D" id="2.40.160.200">
    <property type="entry name" value="LURP1-related"/>
    <property type="match status" value="1"/>
</dbReference>
<dbReference type="Proteomes" id="UP000800041">
    <property type="component" value="Unassembled WGS sequence"/>
</dbReference>
<evidence type="ECO:0000256" key="1">
    <source>
        <dbReference type="ARBA" id="ARBA00005437"/>
    </source>
</evidence>